<name>A0A411HLP1_9GAMM</name>
<dbReference type="OrthoDB" id="115022at2"/>
<organism evidence="3 4">
    <name type="scientific">Pseudolysobacter antarcticus</name>
    <dbReference type="NCBI Taxonomy" id="2511995"/>
    <lineage>
        <taxon>Bacteria</taxon>
        <taxon>Pseudomonadati</taxon>
        <taxon>Pseudomonadota</taxon>
        <taxon>Gammaproteobacteria</taxon>
        <taxon>Lysobacterales</taxon>
        <taxon>Rhodanobacteraceae</taxon>
        <taxon>Pseudolysobacter</taxon>
    </lineage>
</organism>
<dbReference type="InterPro" id="IPR027843">
    <property type="entry name" value="DUF4440"/>
</dbReference>
<evidence type="ECO:0000313" key="3">
    <source>
        <dbReference type="EMBL" id="QBB71421.1"/>
    </source>
</evidence>
<dbReference type="Pfam" id="PF14534">
    <property type="entry name" value="DUF4440"/>
    <property type="match status" value="1"/>
</dbReference>
<gene>
    <name evidence="3" type="ORF">ELE36_14240</name>
</gene>
<feature type="domain" description="DUF4440" evidence="2">
    <location>
        <begin position="136"/>
        <end position="242"/>
    </location>
</feature>
<dbReference type="InterPro" id="IPR032710">
    <property type="entry name" value="NTF2-like_dom_sf"/>
</dbReference>
<feature type="transmembrane region" description="Helical" evidence="1">
    <location>
        <begin position="104"/>
        <end position="130"/>
    </location>
</feature>
<dbReference type="Gene3D" id="3.10.450.50">
    <property type="match status" value="1"/>
</dbReference>
<dbReference type="AlphaFoldDB" id="A0A411HLP1"/>
<evidence type="ECO:0000256" key="1">
    <source>
        <dbReference type="SAM" id="Phobius"/>
    </source>
</evidence>
<evidence type="ECO:0000313" key="4">
    <source>
        <dbReference type="Proteomes" id="UP000291562"/>
    </source>
</evidence>
<accession>A0A411HLP1</accession>
<keyword evidence="1" id="KW-0812">Transmembrane</keyword>
<protein>
    <submittedName>
        <fullName evidence="3">DUF4440 domain-containing protein</fullName>
    </submittedName>
</protein>
<evidence type="ECO:0000259" key="2">
    <source>
        <dbReference type="Pfam" id="PF14534"/>
    </source>
</evidence>
<keyword evidence="1" id="KW-0472">Membrane</keyword>
<dbReference type="KEGG" id="xbc:ELE36_14240"/>
<reference evidence="3 4" key="1">
    <citation type="submission" date="2019-01" db="EMBL/GenBank/DDBJ databases">
        <title>Pseudolysobacter antarctica gen. nov., sp. nov., isolated from Fildes Peninsula, Antarctica.</title>
        <authorList>
            <person name="Wei Z."/>
            <person name="Peng F."/>
        </authorList>
    </citation>
    <scope>NUCLEOTIDE SEQUENCE [LARGE SCALE GENOMIC DNA]</scope>
    <source>
        <strain evidence="3 4">AQ6-296</strain>
    </source>
</reference>
<sequence>MPETNKYRPLIFSIVFIASELSSPKILRAPMMGNRTRATWLKNTRDQRRISSAHEYKNGWRTFVQRYFYDMTFHTSAAVIWARRCADLPLENPMNSEISSPQQCAFFFAVVIAVSLAGAPVAVFATAAAADAASLQRVTQEMADAVAPGNTAVWDRYTDPGLTYVSEDNEVKNKTQLLADLKPLPKGFSGNIKIEEFKLVPFDGFAVSTYIMNESENAEGHALHARYRATDTWRKTAAGWKLVASQVLAIPKDPPQGVLSAAELDQYTGVYELSAQTHVGIRRDGDHLIAERDGRPAQMLQAEIRDVFFTPGRPRIRRVFLHDTAGKITGFADRREGEDLVWQRKGDLASG</sequence>
<proteinExistence type="predicted"/>
<dbReference type="EMBL" id="CP035704">
    <property type="protein sequence ID" value="QBB71421.1"/>
    <property type="molecule type" value="Genomic_DNA"/>
</dbReference>
<dbReference type="Proteomes" id="UP000291562">
    <property type="component" value="Chromosome"/>
</dbReference>
<dbReference type="SUPFAM" id="SSF54427">
    <property type="entry name" value="NTF2-like"/>
    <property type="match status" value="1"/>
</dbReference>
<keyword evidence="1" id="KW-1133">Transmembrane helix</keyword>
<keyword evidence="4" id="KW-1185">Reference proteome</keyword>